<dbReference type="EMBL" id="CM001880">
    <property type="protein sequence ID" value="EOX99666.1"/>
    <property type="molecule type" value="Genomic_DNA"/>
</dbReference>
<evidence type="ECO:0000313" key="1">
    <source>
        <dbReference type="EMBL" id="EOX99666.1"/>
    </source>
</evidence>
<proteinExistence type="predicted"/>
<organism evidence="1 2">
    <name type="scientific">Theobroma cacao</name>
    <name type="common">Cacao</name>
    <name type="synonym">Cocoa</name>
    <dbReference type="NCBI Taxonomy" id="3641"/>
    <lineage>
        <taxon>Eukaryota</taxon>
        <taxon>Viridiplantae</taxon>
        <taxon>Streptophyta</taxon>
        <taxon>Embryophyta</taxon>
        <taxon>Tracheophyta</taxon>
        <taxon>Spermatophyta</taxon>
        <taxon>Magnoliopsida</taxon>
        <taxon>eudicotyledons</taxon>
        <taxon>Gunneridae</taxon>
        <taxon>Pentapetalae</taxon>
        <taxon>rosids</taxon>
        <taxon>malvids</taxon>
        <taxon>Malvales</taxon>
        <taxon>Malvaceae</taxon>
        <taxon>Byttnerioideae</taxon>
        <taxon>Theobroma</taxon>
    </lineage>
</organism>
<dbReference type="AlphaFoldDB" id="A0A061E5T4"/>
<dbReference type="HOGENOM" id="CLU_2563010_0_0_1"/>
<name>A0A061E5T4_THECC</name>
<sequence>MGGLRLSNLVQKNIDLLCNVNDGVHMEMTRMPFGGSLFVRNMGREPCVGYHHVIRQGRSVMPGEYHLITRKRKKKKKERLIK</sequence>
<dbReference type="Gramene" id="EOX99666">
    <property type="protein sequence ID" value="EOX99666"/>
    <property type="gene ID" value="TCM_008414"/>
</dbReference>
<dbReference type="Proteomes" id="UP000026915">
    <property type="component" value="Chromosome 2"/>
</dbReference>
<keyword evidence="2" id="KW-1185">Reference proteome</keyword>
<protein>
    <submittedName>
        <fullName evidence="1">Uncharacterized protein</fullName>
    </submittedName>
</protein>
<gene>
    <name evidence="1" type="ORF">TCM_008414</name>
</gene>
<dbReference type="InParanoid" id="A0A061E5T4"/>
<reference evidence="1 2" key="1">
    <citation type="journal article" date="2013" name="Genome Biol.">
        <title>The genome sequence of the most widely cultivated cacao type and its use to identify candidate genes regulating pod color.</title>
        <authorList>
            <person name="Motamayor J.C."/>
            <person name="Mockaitis K."/>
            <person name="Schmutz J."/>
            <person name="Haiminen N."/>
            <person name="Iii D.L."/>
            <person name="Cornejo O."/>
            <person name="Findley S.D."/>
            <person name="Zheng P."/>
            <person name="Utro F."/>
            <person name="Royaert S."/>
            <person name="Saski C."/>
            <person name="Jenkins J."/>
            <person name="Podicheti R."/>
            <person name="Zhao M."/>
            <person name="Scheffler B.E."/>
            <person name="Stack J.C."/>
            <person name="Feltus F.A."/>
            <person name="Mustiga G.M."/>
            <person name="Amores F."/>
            <person name="Phillips W."/>
            <person name="Marelli J.P."/>
            <person name="May G.D."/>
            <person name="Shapiro H."/>
            <person name="Ma J."/>
            <person name="Bustamante C.D."/>
            <person name="Schnell R.J."/>
            <person name="Main D."/>
            <person name="Gilbert D."/>
            <person name="Parida L."/>
            <person name="Kuhn D.N."/>
        </authorList>
    </citation>
    <scope>NUCLEOTIDE SEQUENCE [LARGE SCALE GENOMIC DNA]</scope>
    <source>
        <strain evidence="2">cv. Matina 1-6</strain>
    </source>
</reference>
<accession>A0A061E5T4</accession>
<evidence type="ECO:0000313" key="2">
    <source>
        <dbReference type="Proteomes" id="UP000026915"/>
    </source>
</evidence>